<dbReference type="RefSeq" id="WP_062834927.1">
    <property type="nucleotide sequence ID" value="NZ_BCNV01000001.1"/>
</dbReference>
<gene>
    <name evidence="1" type="ORF">PAHA3_2447</name>
</gene>
<reference evidence="1 2" key="1">
    <citation type="journal article" date="2016" name="Genome Announc.">
        <title>Draft Genome Sequence of Paenibacillus amylolyticus Heshi-A3, Isolated from Fermented Rice Bran in a Japanese Fermented Seafood Dish.</title>
        <authorList>
            <person name="Akuzawa S."/>
            <person name="Nagaoka J."/>
            <person name="Kanekatsu M."/>
            <person name="Kubota E."/>
            <person name="Ohtake R."/>
            <person name="Suzuki T."/>
            <person name="Kanesaki Y."/>
        </authorList>
    </citation>
    <scope>NUCLEOTIDE SEQUENCE [LARGE SCALE GENOMIC DNA]</scope>
    <source>
        <strain evidence="1 2">Heshi-A3</strain>
    </source>
</reference>
<dbReference type="Proteomes" id="UP000069697">
    <property type="component" value="Unassembled WGS sequence"/>
</dbReference>
<name>A0A100VM27_PAEAM</name>
<comment type="caution">
    <text evidence="1">The sequence shown here is derived from an EMBL/GenBank/DDBJ whole genome shotgun (WGS) entry which is preliminary data.</text>
</comment>
<reference evidence="2" key="2">
    <citation type="submission" date="2016-01" db="EMBL/GenBank/DDBJ databases">
        <title>Draft Genome Sequence of Paenibacillus amylolyticus Heshi-A3 that Was Isolated from Fermented Rice Bran with Aging Salted Mackerel, Which Was Named Heshiko as Traditional Fermented Seafood in Japan.</title>
        <authorList>
            <person name="Akuzawa S."/>
            <person name="Nakagawa J."/>
            <person name="Kanekatsu T."/>
            <person name="Kubota E."/>
            <person name="Ohtake R."/>
            <person name="Suzuki T."/>
            <person name="Kanesaki Y."/>
        </authorList>
    </citation>
    <scope>NUCLEOTIDE SEQUENCE [LARGE SCALE GENOMIC DNA]</scope>
    <source>
        <strain evidence="2">Heshi-A3</strain>
    </source>
</reference>
<sequence length="138" mass="15973">MDERTLGKIKDDLKVISSNKLNSHQSKLFLVGILHEIILRKDLFPKNGDLKIFINILIVEPIGSLSPFRDYIFLSRTLLASRVSNIILKQFQFRDVIKTVDILNNVLPSSEKIPSNHSKNLNERELDDWMNFIRGNNK</sequence>
<organism evidence="1 2">
    <name type="scientific">Paenibacillus amylolyticus</name>
    <dbReference type="NCBI Taxonomy" id="1451"/>
    <lineage>
        <taxon>Bacteria</taxon>
        <taxon>Bacillati</taxon>
        <taxon>Bacillota</taxon>
        <taxon>Bacilli</taxon>
        <taxon>Bacillales</taxon>
        <taxon>Paenibacillaceae</taxon>
        <taxon>Paenibacillus</taxon>
    </lineage>
</organism>
<protein>
    <submittedName>
        <fullName evidence="1">Uncharacterized protein</fullName>
    </submittedName>
</protein>
<dbReference type="EMBL" id="BCNV01000001">
    <property type="protein sequence ID" value="GAS82373.1"/>
    <property type="molecule type" value="Genomic_DNA"/>
</dbReference>
<evidence type="ECO:0000313" key="1">
    <source>
        <dbReference type="EMBL" id="GAS82373.1"/>
    </source>
</evidence>
<proteinExistence type="predicted"/>
<evidence type="ECO:0000313" key="2">
    <source>
        <dbReference type="Proteomes" id="UP000069697"/>
    </source>
</evidence>
<accession>A0A100VM27</accession>
<dbReference type="AlphaFoldDB" id="A0A100VM27"/>